<dbReference type="GO" id="GO:0032956">
    <property type="term" value="P:regulation of actin cytoskeleton organization"/>
    <property type="evidence" value="ECO:0007669"/>
    <property type="project" value="Ensembl"/>
</dbReference>
<feature type="region of interest" description="Disordered" evidence="15">
    <location>
        <begin position="234"/>
        <end position="272"/>
    </location>
</feature>
<dbReference type="GO" id="GO:0006954">
    <property type="term" value="P:inflammatory response"/>
    <property type="evidence" value="ECO:0007669"/>
    <property type="project" value="Ensembl"/>
</dbReference>
<evidence type="ECO:0000256" key="7">
    <source>
        <dbReference type="ARBA" id="ARBA00017762"/>
    </source>
</evidence>
<evidence type="ECO:0000256" key="8">
    <source>
        <dbReference type="ARBA" id="ARBA00022490"/>
    </source>
</evidence>
<comment type="similarity">
    <text evidence="5">Belongs to the ODAM family.</text>
</comment>
<evidence type="ECO:0000256" key="9">
    <source>
        <dbReference type="ARBA" id="ARBA00022525"/>
    </source>
</evidence>
<evidence type="ECO:0000256" key="3">
    <source>
        <dbReference type="ARBA" id="ARBA00004496"/>
    </source>
</evidence>
<feature type="region of interest" description="Disordered" evidence="15">
    <location>
        <begin position="94"/>
        <end position="121"/>
    </location>
</feature>
<dbReference type="OMA" id="PNHVMPY"/>
<dbReference type="HOGENOM" id="CLU_096142_0_0_1"/>
<keyword evidence="8" id="KW-0963">Cytoplasm</keyword>
<evidence type="ECO:0000256" key="6">
    <source>
        <dbReference type="ARBA" id="ARBA00011457"/>
    </source>
</evidence>
<evidence type="ECO:0000313" key="17">
    <source>
        <dbReference type="Ensembl" id="ENSOGAP00000013956.2"/>
    </source>
</evidence>
<keyword evidence="10" id="KW-0091">Biomineralization</keyword>
<feature type="compositionally biased region" description="Low complexity" evidence="15">
    <location>
        <begin position="240"/>
        <end position="250"/>
    </location>
</feature>
<dbReference type="InterPro" id="IPR026802">
    <property type="entry name" value="Odam"/>
</dbReference>
<evidence type="ECO:0000256" key="1">
    <source>
        <dbReference type="ARBA" id="ARBA00002615"/>
    </source>
</evidence>
<evidence type="ECO:0000256" key="11">
    <source>
        <dbReference type="ARBA" id="ARBA00022729"/>
    </source>
</evidence>
<feature type="chain" id="PRO_5012723072" description="Odontogenic ameloblast-associated protein" evidence="16">
    <location>
        <begin position="16"/>
        <end position="272"/>
    </location>
</feature>
<dbReference type="GO" id="GO:0005829">
    <property type="term" value="C:cytosol"/>
    <property type="evidence" value="ECO:0007669"/>
    <property type="project" value="Ensembl"/>
</dbReference>
<dbReference type="AlphaFoldDB" id="H0XDK8"/>
<name>H0XDK8_OTOGA</name>
<evidence type="ECO:0000256" key="13">
    <source>
        <dbReference type="ARBA" id="ARBA00023242"/>
    </source>
</evidence>
<dbReference type="GO" id="GO:0042475">
    <property type="term" value="P:odontogenesis of dentin-containing tooth"/>
    <property type="evidence" value="ECO:0007669"/>
    <property type="project" value="Ensembl"/>
</dbReference>
<evidence type="ECO:0000256" key="4">
    <source>
        <dbReference type="ARBA" id="ARBA00004613"/>
    </source>
</evidence>
<dbReference type="InParanoid" id="H0XDK8"/>
<evidence type="ECO:0000256" key="10">
    <source>
        <dbReference type="ARBA" id="ARBA00022591"/>
    </source>
</evidence>
<dbReference type="GO" id="GO:0005654">
    <property type="term" value="C:nucleoplasm"/>
    <property type="evidence" value="ECO:0007669"/>
    <property type="project" value="Ensembl"/>
</dbReference>
<feature type="compositionally biased region" description="Low complexity" evidence="15">
    <location>
        <begin position="159"/>
        <end position="181"/>
    </location>
</feature>
<proteinExistence type="inferred from homology"/>
<evidence type="ECO:0000256" key="5">
    <source>
        <dbReference type="ARBA" id="ARBA00009134"/>
    </source>
</evidence>
<dbReference type="GO" id="GO:0099512">
    <property type="term" value="C:supramolecular fiber"/>
    <property type="evidence" value="ECO:0007669"/>
    <property type="project" value="Ensembl"/>
</dbReference>
<comment type="function">
    <text evidence="1">Tooth-associated epithelia protein that probably plays a role in odontogenesis, the complex process that results in the initiation and generation of the tooth. May be incorporated in the enamel matrix at the end of mineralization process. Involved in the induction of RHOA activity via interaction with ARHGEF and expression of downstream factors such as ROCK. Plays a role in attachment of the junctional epithelium to the tooth surface.</text>
</comment>
<dbReference type="GO" id="GO:0005615">
    <property type="term" value="C:extracellular space"/>
    <property type="evidence" value="ECO:0007669"/>
    <property type="project" value="Ensembl"/>
</dbReference>
<reference evidence="17" key="3">
    <citation type="submission" date="2025-09" db="UniProtKB">
        <authorList>
            <consortium name="Ensembl"/>
        </authorList>
    </citation>
    <scope>IDENTIFICATION</scope>
</reference>
<dbReference type="GO" id="GO:0072686">
    <property type="term" value="C:mitotic spindle"/>
    <property type="evidence" value="ECO:0007669"/>
    <property type="project" value="Ensembl"/>
</dbReference>
<keyword evidence="18" id="KW-1185">Reference proteome</keyword>
<evidence type="ECO:0000256" key="12">
    <source>
        <dbReference type="ARBA" id="ARBA00023180"/>
    </source>
</evidence>
<dbReference type="PANTHER" id="PTHR16237">
    <property type="entry name" value="ODONTOGENIC AMELOBLAST-ASSOCIATED PROTEIN"/>
    <property type="match status" value="1"/>
</dbReference>
<sequence>MKIIILLGLLGATLSAPLVPQNLLSASNSNELLLNLRNAQLVPLQLQGPFDSWIPPFSGVLQQQQQAHIPDPSQFYLPSQDWLARLFPNQMPSPGQLSFAQGAQAGRLDPSQAPTPVQPQRGPHQVMPYVFSFKMPQEQAQVSPYYPMYMLLPWEQPPQAATQLPPQPGPQQQQEQELPYTPSNPKIIPGGQQLAFDPLLGTVPEMAVMPVEGVIPFLQKEVINFRHDNAGVFVPPTSPKPSTTKLSTSSVNPTVTPGFLEEKAKTDKLEEP</sequence>
<keyword evidence="11 16" id="KW-0732">Signal</keyword>
<dbReference type="GO" id="GO:0031214">
    <property type="term" value="P:biomineral tissue development"/>
    <property type="evidence" value="ECO:0007669"/>
    <property type="project" value="UniProtKB-KW"/>
</dbReference>
<dbReference type="FunCoup" id="H0XDK8">
    <property type="interactions" value="8"/>
</dbReference>
<keyword evidence="13" id="KW-0539">Nucleus</keyword>
<evidence type="ECO:0000256" key="16">
    <source>
        <dbReference type="SAM" id="SignalP"/>
    </source>
</evidence>
<accession>H0XDK8</accession>
<feature type="region of interest" description="Disordered" evidence="15">
    <location>
        <begin position="159"/>
        <end position="182"/>
    </location>
</feature>
<feature type="compositionally biased region" description="Basic and acidic residues" evidence="15">
    <location>
        <begin position="260"/>
        <end position="272"/>
    </location>
</feature>
<feature type="signal peptide" evidence="16">
    <location>
        <begin position="1"/>
        <end position="15"/>
    </location>
</feature>
<dbReference type="STRING" id="30611.ENSOGAP00000013956"/>
<dbReference type="Pfam" id="PF15424">
    <property type="entry name" value="ODAM"/>
    <property type="match status" value="1"/>
</dbReference>
<comment type="subunit">
    <text evidence="6">Interacts (via C-terminus) with ARHGEF5.</text>
</comment>
<reference evidence="17" key="2">
    <citation type="submission" date="2025-08" db="UniProtKB">
        <authorList>
            <consortium name="Ensembl"/>
        </authorList>
    </citation>
    <scope>IDENTIFICATION</scope>
</reference>
<dbReference type="GO" id="GO:0010628">
    <property type="term" value="P:positive regulation of gene expression"/>
    <property type="evidence" value="ECO:0007669"/>
    <property type="project" value="Ensembl"/>
</dbReference>
<dbReference type="Ensembl" id="ENSOGAT00000015586.2">
    <property type="protein sequence ID" value="ENSOGAP00000013956.2"/>
    <property type="gene ID" value="ENSOGAG00000015585.2"/>
</dbReference>
<keyword evidence="12" id="KW-0325">Glycoprotein</keyword>
<dbReference type="eggNOG" id="ENOG502RM1P">
    <property type="taxonomic scope" value="Eukaryota"/>
</dbReference>
<comment type="subcellular location">
    <subcellularLocation>
        <location evidence="3">Cytoplasm</location>
    </subcellularLocation>
    <subcellularLocation>
        <location evidence="2">Nucleus</location>
    </subcellularLocation>
    <subcellularLocation>
        <location evidence="4">Secreted</location>
    </subcellularLocation>
</comment>
<evidence type="ECO:0000256" key="14">
    <source>
        <dbReference type="ARBA" id="ARBA00030324"/>
    </source>
</evidence>
<reference evidence="18" key="1">
    <citation type="submission" date="2011-03" db="EMBL/GenBank/DDBJ databases">
        <title>Version 3 of the genome sequence of Otolemur garnettii (Bushbaby).</title>
        <authorList>
            <consortium name="The Broad Institute Genome Sequencing Platform"/>
            <person name="Di Palma F."/>
            <person name="Johnson J."/>
            <person name="Lander E.S."/>
            <person name="Lindblad-Toh K."/>
            <person name="Jaffe D.B."/>
            <person name="Gnerre S."/>
            <person name="MacCallum I."/>
            <person name="Przybylski D."/>
            <person name="Ribeiro F.J."/>
            <person name="Burton J.N."/>
            <person name="Walker B.J."/>
            <person name="Sharpe T."/>
            <person name="Hall G."/>
        </authorList>
    </citation>
    <scope>NUCLEOTIDE SEQUENCE [LARGE SCALE GENOMIC DNA]</scope>
</reference>
<keyword evidence="9" id="KW-0964">Secreted</keyword>
<dbReference type="GO" id="GO:0060054">
    <property type="term" value="P:positive regulation of epithelial cell proliferation involved in wound healing"/>
    <property type="evidence" value="ECO:0007669"/>
    <property type="project" value="Ensembl"/>
</dbReference>
<evidence type="ECO:0000256" key="2">
    <source>
        <dbReference type="ARBA" id="ARBA00004123"/>
    </source>
</evidence>
<protein>
    <recommendedName>
        <fullName evidence="7">Odontogenic ameloblast-associated protein</fullName>
    </recommendedName>
    <alternativeName>
        <fullName evidence="14">Apin</fullName>
    </alternativeName>
</protein>
<dbReference type="Proteomes" id="UP000005225">
    <property type="component" value="Unassembled WGS sequence"/>
</dbReference>
<evidence type="ECO:0000313" key="18">
    <source>
        <dbReference type="Proteomes" id="UP000005225"/>
    </source>
</evidence>
<organism evidence="17 18">
    <name type="scientific">Otolemur garnettii</name>
    <name type="common">Small-eared galago</name>
    <name type="synonym">Garnett's greater bushbaby</name>
    <dbReference type="NCBI Taxonomy" id="30611"/>
    <lineage>
        <taxon>Eukaryota</taxon>
        <taxon>Metazoa</taxon>
        <taxon>Chordata</taxon>
        <taxon>Craniata</taxon>
        <taxon>Vertebrata</taxon>
        <taxon>Euteleostomi</taxon>
        <taxon>Mammalia</taxon>
        <taxon>Eutheria</taxon>
        <taxon>Euarchontoglires</taxon>
        <taxon>Primates</taxon>
        <taxon>Strepsirrhini</taxon>
        <taxon>Lorisiformes</taxon>
        <taxon>Galagidae</taxon>
        <taxon>Otolemur</taxon>
    </lineage>
</organism>
<dbReference type="PANTHER" id="PTHR16237:SF3">
    <property type="entry name" value="ODONTOGENIC AMELOBLAST-ASSOCIATED PROTEIN"/>
    <property type="match status" value="1"/>
</dbReference>
<dbReference type="GO" id="GO:0071944">
    <property type="term" value="C:cell periphery"/>
    <property type="evidence" value="ECO:0007669"/>
    <property type="project" value="Ensembl"/>
</dbReference>
<evidence type="ECO:0000256" key="15">
    <source>
        <dbReference type="SAM" id="MobiDB-lite"/>
    </source>
</evidence>
<dbReference type="EMBL" id="AAQR03168055">
    <property type="status" value="NOT_ANNOTATED_CDS"/>
    <property type="molecule type" value="Genomic_DNA"/>
</dbReference>
<dbReference type="GeneTree" id="ENSGT00390000011100"/>